<feature type="region of interest" description="Disordered" evidence="8">
    <location>
        <begin position="143"/>
        <end position="168"/>
    </location>
</feature>
<dbReference type="InterPro" id="IPR003593">
    <property type="entry name" value="AAA+_ATPase"/>
</dbReference>
<feature type="compositionally biased region" description="Polar residues" evidence="8">
    <location>
        <begin position="940"/>
        <end position="949"/>
    </location>
</feature>
<dbReference type="PROSITE" id="PS51805">
    <property type="entry name" value="EPHD"/>
    <property type="match status" value="1"/>
</dbReference>
<dbReference type="InterPro" id="IPR027417">
    <property type="entry name" value="P-loop_NTPase"/>
</dbReference>
<dbReference type="EMBL" id="JAKUCV010002500">
    <property type="protein sequence ID" value="KAJ4842381.1"/>
    <property type="molecule type" value="Genomic_DNA"/>
</dbReference>
<dbReference type="GO" id="GO:0008270">
    <property type="term" value="F:zinc ion binding"/>
    <property type="evidence" value="ECO:0007669"/>
    <property type="project" value="UniProtKB-KW"/>
</dbReference>
<feature type="compositionally biased region" description="Polar residues" evidence="8">
    <location>
        <begin position="1436"/>
        <end position="1446"/>
    </location>
</feature>
<dbReference type="PROSITE" id="PS00674">
    <property type="entry name" value="AAA"/>
    <property type="match status" value="1"/>
</dbReference>
<sequence>ASFSLYRAIKLLYLMQPESGSRSGSGSVSSPTGSRLRKKHKRLDAICEQLYNQNHRDSIEAKADSELRRSSRVRRPPVLLDASPSPAKRRRKVDKKLSICVEAEEEEEEEEEESDADVSGSWRARLRSSGKRKLFYDVGAKEKEKEKMEEEELNGGDPMAGKPKRQGGRVKIINELGCGENGVDVRDSLENEHKAHAPGLGSSEVGLGIEDALPFGLDSANEAKEKERLDDPDLVNIVAAADDIMDYHVKQQHDSDHPEEVGTGIDDKKNKSDDAIEVVVSLTNEAAADGGNCGGDEVVLEDVREKPMEEDQKNHESNGNDAAANTHGRTQIKPGRRCGLCGCSNDGKPPKRVVQDAGDSENEAYGGSSDSEDATYDPWDGFGDEPGWLGRLLGPVNDRYGIAGIWVHQQCAVWSPEARLFLGRALKCSCCGRPGATIGCRVDRCPKTYHLPCARASSCIFDHRKFLIACTEHRHLFQPHGHQLLMRMKKLKAKKMRLDMRKLSNDAWRKDVEAEERWLENCGEDEEFLKRESKRLQRDMLRIAPVYIGGSDSECGKLFEGWESVAGLQGVIQCMKEVVLLPLLYPEFFSNLGITPPRGVLLHGYPGTGKTLVVRALIGSCARGDKRIAYFARKGADCLGKYVGDAERQLRLLFQVAERSQPSIIFFDEIDGLAPSRTRQQDQTHSSVVSTLLALMDGLKSRGSVVVIGATNRPEAVDPALRRPGRFDREIYFPLPSVKDRAAIISLHTRRWPKPVSGPLLEWIATRTVGFAGADLQALCTQAAMIALKRNFPLQQILSAAGEKALGRKCSPCPSFVVEDRDWLEALACAPSPCSQREAGIAAYDLASSPLPTHLVPFLLRPLSNLLVSLYLHDYLWLPPTLLKAATMVKDVIISSLEKNNLPGDHWWSHVDNFLKDAEVAKEIQRKLKHAGLLIGEVRNSSGNTGTNGSDDDSGTFESSAVHSGGIHIDLLSGTPFASRKKSGFRILISGTPRGGQRHLAACIVHSFVGNVEIQKIDLATVSQEGHGDMIQGLTQILMKCAQFQSCMIFMPRIDLWAIEMCHQVADCHACIINHQLSDEKVSWKRQSQAIDKENHSMHHCEATELAQPQDLTRIASRVWSSLVEQVESLCVSTSLMILGTSEIPYAELPGGIRQFFEKDFSNGAQLNCLEGTLPRFAVDIDQNFNHDEVISASADEMLSNMVQSFVQLIHQRAHIHTTSLNSYEISNGSQGDSDAPNKNHLLAETEGQLHSPRDPSKLAQPSNYRSLKGKSSLLLAMSTFGYQILRYPHFAELCWVTSKLKEGPCADVSGPWKGWPFNSCVIRPCNSSDRVTVVCNPIGVKNKERSGLVRGLIAVGLLAYRGVYKSLEEVCFEVRKVLELLVGEVNEKIHAGKDRYQYVRLLSQVAYLEDVINSWAYALQSFEVDTQMQVANANPNTIEVSNTNTGGDDSGQSGRRDCNECSHQPEQLEVNPRGLDYEHLEDVELNEGENDFCSPISEEGKAALSEDGPTQPVAFCDHKDSDQQPWNSTADNEVAANIQNQQNDTTLEPEDKGVPSLAGGSSEFLIPSSGFSLTELVDASENVPFSSEEQDAVRFSGPMNSCNHSSGLVATEGEMRSTDCKEHCEKMNSSTSETCIISSDRDILCAYRCCSGCVNTLHNLIEKILTREWEFNRNRWTIEDVHDAVASLSVELLLGVRRIGIAGSINYSFGENNGDKIHSGRVRNSSHSRNCQCIGRNIGSLAQECSCHTMAGFATNNANHQNSQSGPHPNYVFRDGVLFPMAPEEVVRFHCEFDNLCLCPVIDSVAMIKQPFD</sequence>
<reference evidence="10" key="1">
    <citation type="submission" date="2022-02" db="EMBL/GenBank/DDBJ databases">
        <authorList>
            <person name="Henning P.M."/>
            <person name="McCubbin A.G."/>
            <person name="Shore J.S."/>
        </authorList>
    </citation>
    <scope>NUCLEOTIDE SEQUENCE</scope>
    <source>
        <strain evidence="10">F60SS</strain>
        <tissue evidence="10">Leaves</tissue>
    </source>
</reference>
<dbReference type="InterPro" id="IPR034732">
    <property type="entry name" value="EPHD"/>
</dbReference>
<feature type="compositionally biased region" description="Basic and acidic residues" evidence="8">
    <location>
        <begin position="306"/>
        <end position="318"/>
    </location>
</feature>
<dbReference type="FunFam" id="3.40.50.300:FF:000061">
    <property type="entry name" value="ATPase family, AAA domain-containing 2"/>
    <property type="match status" value="1"/>
</dbReference>
<gene>
    <name evidence="10" type="ORF">Tsubulata_000919</name>
</gene>
<keyword evidence="7" id="KW-0103">Bromodomain</keyword>
<dbReference type="GO" id="GO:0042393">
    <property type="term" value="F:histone binding"/>
    <property type="evidence" value="ECO:0007669"/>
    <property type="project" value="TreeGrafter"/>
</dbReference>
<feature type="compositionally biased region" description="Low complexity" evidence="8">
    <location>
        <begin position="19"/>
        <end position="34"/>
    </location>
</feature>
<dbReference type="GO" id="GO:0016887">
    <property type="term" value="F:ATP hydrolysis activity"/>
    <property type="evidence" value="ECO:0007669"/>
    <property type="project" value="InterPro"/>
</dbReference>
<dbReference type="GO" id="GO:0006334">
    <property type="term" value="P:nucleosome assembly"/>
    <property type="evidence" value="ECO:0007669"/>
    <property type="project" value="TreeGrafter"/>
</dbReference>
<dbReference type="Pfam" id="PF13771">
    <property type="entry name" value="zf-HC5HC2H"/>
    <property type="match status" value="1"/>
</dbReference>
<evidence type="ECO:0000313" key="10">
    <source>
        <dbReference type="EMBL" id="KAJ4842381.1"/>
    </source>
</evidence>
<keyword evidence="4" id="KW-0863">Zinc-finger</keyword>
<evidence type="ECO:0000256" key="8">
    <source>
        <dbReference type="SAM" id="MobiDB-lite"/>
    </source>
</evidence>
<feature type="region of interest" description="Disordered" evidence="8">
    <location>
        <begin position="306"/>
        <end position="331"/>
    </location>
</feature>
<reference evidence="10" key="2">
    <citation type="journal article" date="2023" name="Plants (Basel)">
        <title>Annotation of the Turnera subulata (Passifloraceae) Draft Genome Reveals the S-Locus Evolved after the Divergence of Turneroideae from Passifloroideae in a Stepwise Manner.</title>
        <authorList>
            <person name="Henning P.M."/>
            <person name="Roalson E.H."/>
            <person name="Mir W."/>
            <person name="McCubbin A.G."/>
            <person name="Shore J.S."/>
        </authorList>
    </citation>
    <scope>NUCLEOTIDE SEQUENCE</scope>
    <source>
        <strain evidence="10">F60SS</strain>
    </source>
</reference>
<comment type="similarity">
    <text evidence="1">Belongs to the AAA ATPase family.</text>
</comment>
<protein>
    <recommendedName>
        <fullName evidence="9">PHD-type domain-containing protein</fullName>
    </recommendedName>
</protein>
<dbReference type="FunFam" id="1.10.8.60:FF:000084">
    <property type="entry name" value="p-loop containing nucleoside triphosphate hydrolase superfamily protein"/>
    <property type="match status" value="1"/>
</dbReference>
<feature type="region of interest" description="Disordered" evidence="8">
    <location>
        <begin position="350"/>
        <end position="375"/>
    </location>
</feature>
<evidence type="ECO:0000256" key="3">
    <source>
        <dbReference type="ARBA" id="ARBA00022741"/>
    </source>
</evidence>
<evidence type="ECO:0000256" key="7">
    <source>
        <dbReference type="ARBA" id="ARBA00023117"/>
    </source>
</evidence>
<dbReference type="Gene3D" id="1.10.8.60">
    <property type="match status" value="1"/>
</dbReference>
<dbReference type="InterPro" id="IPR003960">
    <property type="entry name" value="ATPase_AAA_CS"/>
</dbReference>
<dbReference type="Gene3D" id="3.40.50.300">
    <property type="entry name" value="P-loop containing nucleotide triphosphate hydrolases"/>
    <property type="match status" value="1"/>
</dbReference>
<dbReference type="InterPro" id="IPR045199">
    <property type="entry name" value="ATAD2-like"/>
</dbReference>
<evidence type="ECO:0000256" key="4">
    <source>
        <dbReference type="ARBA" id="ARBA00022771"/>
    </source>
</evidence>
<dbReference type="Gene3D" id="3.30.40.10">
    <property type="entry name" value="Zinc/RING finger domain, C3HC4 (zinc finger)"/>
    <property type="match status" value="1"/>
</dbReference>
<dbReference type="InterPro" id="IPR013083">
    <property type="entry name" value="Znf_RING/FYVE/PHD"/>
</dbReference>
<evidence type="ECO:0000313" key="11">
    <source>
        <dbReference type="Proteomes" id="UP001141552"/>
    </source>
</evidence>
<dbReference type="InterPro" id="IPR041569">
    <property type="entry name" value="AAA_lid_3"/>
</dbReference>
<dbReference type="GO" id="GO:0005634">
    <property type="term" value="C:nucleus"/>
    <property type="evidence" value="ECO:0007669"/>
    <property type="project" value="TreeGrafter"/>
</dbReference>
<dbReference type="PANTHER" id="PTHR23069">
    <property type="entry name" value="AAA DOMAIN-CONTAINING"/>
    <property type="match status" value="1"/>
</dbReference>
<evidence type="ECO:0000256" key="6">
    <source>
        <dbReference type="ARBA" id="ARBA00022840"/>
    </source>
</evidence>
<dbReference type="GO" id="GO:0005524">
    <property type="term" value="F:ATP binding"/>
    <property type="evidence" value="ECO:0007669"/>
    <property type="project" value="UniProtKB-KW"/>
</dbReference>
<accession>A0A9Q0G394</accession>
<keyword evidence="6" id="KW-0067">ATP-binding</keyword>
<dbReference type="PANTHER" id="PTHR23069:SF7">
    <property type="entry name" value="P-LOOP CONTAINING NUCLEOSIDE TRIPHOSPHATE HYDROLASES SUPERFAMILY PROTEIN"/>
    <property type="match status" value="1"/>
</dbReference>
<feature type="non-terminal residue" evidence="10">
    <location>
        <position position="1814"/>
    </location>
</feature>
<feature type="domain" description="PHD-type" evidence="9">
    <location>
        <begin position="423"/>
        <end position="474"/>
    </location>
</feature>
<keyword evidence="11" id="KW-1185">Reference proteome</keyword>
<feature type="region of interest" description="Disordered" evidence="8">
    <location>
        <begin position="940"/>
        <end position="959"/>
    </location>
</feature>
<organism evidence="10 11">
    <name type="scientific">Turnera subulata</name>
    <dbReference type="NCBI Taxonomy" id="218843"/>
    <lineage>
        <taxon>Eukaryota</taxon>
        <taxon>Viridiplantae</taxon>
        <taxon>Streptophyta</taxon>
        <taxon>Embryophyta</taxon>
        <taxon>Tracheophyta</taxon>
        <taxon>Spermatophyta</taxon>
        <taxon>Magnoliopsida</taxon>
        <taxon>eudicotyledons</taxon>
        <taxon>Gunneridae</taxon>
        <taxon>Pentapetalae</taxon>
        <taxon>rosids</taxon>
        <taxon>fabids</taxon>
        <taxon>Malpighiales</taxon>
        <taxon>Passifloraceae</taxon>
        <taxon>Turnera</taxon>
    </lineage>
</organism>
<evidence type="ECO:0000256" key="5">
    <source>
        <dbReference type="ARBA" id="ARBA00022833"/>
    </source>
</evidence>
<feature type="compositionally biased region" description="Acidic residues" evidence="8">
    <location>
        <begin position="102"/>
        <end position="116"/>
    </location>
</feature>
<feature type="region of interest" description="Disordered" evidence="8">
    <location>
        <begin position="1502"/>
        <end position="1529"/>
    </location>
</feature>
<dbReference type="SUPFAM" id="SSF52540">
    <property type="entry name" value="P-loop containing nucleoside triphosphate hydrolases"/>
    <property type="match status" value="1"/>
</dbReference>
<dbReference type="GO" id="GO:0045815">
    <property type="term" value="P:transcription initiation-coupled chromatin remodeling"/>
    <property type="evidence" value="ECO:0007669"/>
    <property type="project" value="TreeGrafter"/>
</dbReference>
<feature type="region of interest" description="Disordered" evidence="8">
    <location>
        <begin position="1436"/>
        <end position="1474"/>
    </location>
</feature>
<dbReference type="SMART" id="SM00382">
    <property type="entry name" value="AAA"/>
    <property type="match status" value="1"/>
</dbReference>
<evidence type="ECO:0000256" key="2">
    <source>
        <dbReference type="ARBA" id="ARBA00022723"/>
    </source>
</evidence>
<keyword evidence="3" id="KW-0547">Nucleotide-binding</keyword>
<dbReference type="GO" id="GO:0003682">
    <property type="term" value="F:chromatin binding"/>
    <property type="evidence" value="ECO:0007669"/>
    <property type="project" value="TreeGrafter"/>
</dbReference>
<name>A0A9Q0G394_9ROSI</name>
<evidence type="ECO:0000259" key="9">
    <source>
        <dbReference type="PROSITE" id="PS51805"/>
    </source>
</evidence>
<feature type="compositionally biased region" description="Basic and acidic residues" evidence="8">
    <location>
        <begin position="54"/>
        <end position="69"/>
    </location>
</feature>
<dbReference type="OrthoDB" id="5421at2759"/>
<feature type="region of interest" description="Disordered" evidence="8">
    <location>
        <begin position="18"/>
        <end position="40"/>
    </location>
</feature>
<dbReference type="Proteomes" id="UP001141552">
    <property type="component" value="Unassembled WGS sequence"/>
</dbReference>
<dbReference type="InterPro" id="IPR003959">
    <property type="entry name" value="ATPase_AAA_core"/>
</dbReference>
<proteinExistence type="inferred from homology"/>
<feature type="region of interest" description="Disordered" evidence="8">
    <location>
        <begin position="1541"/>
        <end position="1561"/>
    </location>
</feature>
<comment type="caution">
    <text evidence="10">The sequence shown here is derived from an EMBL/GenBank/DDBJ whole genome shotgun (WGS) entry which is preliminary data.</text>
</comment>
<keyword evidence="2" id="KW-0479">Metal-binding</keyword>
<keyword evidence="5" id="KW-0862">Zinc</keyword>
<dbReference type="Pfam" id="PF00004">
    <property type="entry name" value="AAA"/>
    <property type="match status" value="1"/>
</dbReference>
<evidence type="ECO:0000256" key="1">
    <source>
        <dbReference type="ARBA" id="ARBA00006914"/>
    </source>
</evidence>
<feature type="region of interest" description="Disordered" evidence="8">
    <location>
        <begin position="54"/>
        <end position="122"/>
    </location>
</feature>
<dbReference type="Pfam" id="PF17862">
    <property type="entry name" value="AAA_lid_3"/>
    <property type="match status" value="1"/>
</dbReference>
<dbReference type="GO" id="GO:0006337">
    <property type="term" value="P:nucleosome disassembly"/>
    <property type="evidence" value="ECO:0007669"/>
    <property type="project" value="TreeGrafter"/>
</dbReference>